<dbReference type="CDD" id="cd06558">
    <property type="entry name" value="crotonase-like"/>
    <property type="match status" value="1"/>
</dbReference>
<dbReference type="Gene3D" id="3.90.226.10">
    <property type="entry name" value="2-enoyl-CoA Hydratase, Chain A, domain 1"/>
    <property type="match status" value="1"/>
</dbReference>
<dbReference type="GO" id="GO:0006635">
    <property type="term" value="P:fatty acid beta-oxidation"/>
    <property type="evidence" value="ECO:0007669"/>
    <property type="project" value="TreeGrafter"/>
</dbReference>
<comment type="similarity">
    <text evidence="1">Belongs to the enoyl-CoA hydratase/isomerase family.</text>
</comment>
<name>A0A4Y9EMK7_9SPHN</name>
<evidence type="ECO:0000313" key="4">
    <source>
        <dbReference type="Proteomes" id="UP000297737"/>
    </source>
</evidence>
<dbReference type="EMBL" id="SIHO01000002">
    <property type="protein sequence ID" value="TFU02864.1"/>
    <property type="molecule type" value="Genomic_DNA"/>
</dbReference>
<evidence type="ECO:0000256" key="1">
    <source>
        <dbReference type="ARBA" id="ARBA00005254"/>
    </source>
</evidence>
<sequence length="269" mass="28103">MSNEIIETFEDGIATLTMNRPEARNALTSDMLATLSEAAQRLALDPKVRLVVITGAGGAFCAGGDVKGFVARNADAGEPAEAPSFDARVNGLRHGMDLARILHDMPKPTLAVIPGPAAGAGLSIALACDMRIASDSAKLTTAFSKIGASGDYGGSYFLTHLVGPAKARELYFTADVISGAQAATLGIVNYAVPSDELAHEAGQLARKLAALPTVAIGYMKRNLGMAEHGTLTDVLDIEAIHMVRTMATDDHKAASLAFVEKRAPVFKGR</sequence>
<accession>A0A4Y9EMK7</accession>
<dbReference type="RefSeq" id="WP_135245458.1">
    <property type="nucleotide sequence ID" value="NZ_SIHO01000002.1"/>
</dbReference>
<dbReference type="AlphaFoldDB" id="A0A4Y9EMK7"/>
<evidence type="ECO:0000313" key="3">
    <source>
        <dbReference type="EMBL" id="TFU02864.1"/>
    </source>
</evidence>
<dbReference type="InterPro" id="IPR014748">
    <property type="entry name" value="Enoyl-CoA_hydra_C"/>
</dbReference>
<dbReference type="PANTHER" id="PTHR11941">
    <property type="entry name" value="ENOYL-COA HYDRATASE-RELATED"/>
    <property type="match status" value="1"/>
</dbReference>
<organism evidence="3 4">
    <name type="scientific">Glacieibacterium arshaanense</name>
    <dbReference type="NCBI Taxonomy" id="2511025"/>
    <lineage>
        <taxon>Bacteria</taxon>
        <taxon>Pseudomonadati</taxon>
        <taxon>Pseudomonadota</taxon>
        <taxon>Alphaproteobacteria</taxon>
        <taxon>Sphingomonadales</taxon>
        <taxon>Sphingosinicellaceae</taxon>
        <taxon>Glacieibacterium</taxon>
    </lineage>
</organism>
<dbReference type="OrthoDB" id="9802898at2"/>
<dbReference type="SUPFAM" id="SSF52096">
    <property type="entry name" value="ClpP/crotonase"/>
    <property type="match status" value="1"/>
</dbReference>
<dbReference type="Proteomes" id="UP000297737">
    <property type="component" value="Unassembled WGS sequence"/>
</dbReference>
<keyword evidence="4" id="KW-1185">Reference proteome</keyword>
<proteinExistence type="inferred from homology"/>
<comment type="caution">
    <text evidence="3">The sequence shown here is derived from an EMBL/GenBank/DDBJ whole genome shotgun (WGS) entry which is preliminary data.</text>
</comment>
<dbReference type="Pfam" id="PF00378">
    <property type="entry name" value="ECH_1"/>
    <property type="match status" value="1"/>
</dbReference>
<dbReference type="InterPro" id="IPR001753">
    <property type="entry name" value="Enoyl-CoA_hydra/iso"/>
</dbReference>
<protein>
    <submittedName>
        <fullName evidence="3">Enoyl-CoA hydratase</fullName>
    </submittedName>
</protein>
<dbReference type="GO" id="GO:0016829">
    <property type="term" value="F:lyase activity"/>
    <property type="evidence" value="ECO:0007669"/>
    <property type="project" value="UniProtKB-KW"/>
</dbReference>
<dbReference type="Gene3D" id="1.10.12.10">
    <property type="entry name" value="Lyase 2-enoyl-coa Hydratase, Chain A, domain 2"/>
    <property type="match status" value="1"/>
</dbReference>
<evidence type="ECO:0000256" key="2">
    <source>
        <dbReference type="ARBA" id="ARBA00023239"/>
    </source>
</evidence>
<dbReference type="InterPro" id="IPR029045">
    <property type="entry name" value="ClpP/crotonase-like_dom_sf"/>
</dbReference>
<gene>
    <name evidence="3" type="ORF">EUV02_06525</name>
</gene>
<keyword evidence="2" id="KW-0456">Lyase</keyword>
<reference evidence="3 4" key="1">
    <citation type="submission" date="2019-02" db="EMBL/GenBank/DDBJ databases">
        <title>Polymorphobacter sp. isolated from the lake at the Tibet of China.</title>
        <authorList>
            <person name="Li A."/>
        </authorList>
    </citation>
    <scope>NUCLEOTIDE SEQUENCE [LARGE SCALE GENOMIC DNA]</scope>
    <source>
        <strain evidence="3 4">DJ1R-1</strain>
    </source>
</reference>
<dbReference type="PANTHER" id="PTHR11941:SF133">
    <property type="entry name" value="1,2-EPOXYPHENYLACETYL-COA ISOMERASE"/>
    <property type="match status" value="1"/>
</dbReference>